<comment type="similarity">
    <text evidence="3">Belongs to the MnmA/TRMU family.</text>
</comment>
<dbReference type="AlphaFoldDB" id="A0AAN8JIJ1"/>
<dbReference type="PANTHER" id="PTHR11933:SF5">
    <property type="entry name" value="MITOCHONDRIAL TRNA-SPECIFIC 2-THIOURIDYLASE 1"/>
    <property type="match status" value="1"/>
</dbReference>
<dbReference type="GO" id="GO:0000049">
    <property type="term" value="F:tRNA binding"/>
    <property type="evidence" value="ECO:0007669"/>
    <property type="project" value="UniProtKB-KW"/>
</dbReference>
<keyword evidence="16" id="KW-1185">Reference proteome</keyword>
<evidence type="ECO:0000313" key="15">
    <source>
        <dbReference type="EMBL" id="KAK6176874.1"/>
    </source>
</evidence>
<dbReference type="InterPro" id="IPR014729">
    <property type="entry name" value="Rossmann-like_a/b/a_fold"/>
</dbReference>
<evidence type="ECO:0000256" key="8">
    <source>
        <dbReference type="ARBA" id="ARBA00022741"/>
    </source>
</evidence>
<feature type="domain" description="tRNA-specific 2-thiouridylase MnmA-like central" evidence="14">
    <location>
        <begin position="214"/>
        <end position="276"/>
    </location>
</feature>
<reference evidence="15 16" key="1">
    <citation type="submission" date="2024-01" db="EMBL/GenBank/DDBJ databases">
        <title>The genome of the rayed Mediterranean limpet Patella caerulea (Linnaeus, 1758).</title>
        <authorList>
            <person name="Anh-Thu Weber A."/>
            <person name="Halstead-Nussloch G."/>
        </authorList>
    </citation>
    <scope>NUCLEOTIDE SEQUENCE [LARGE SCALE GENOMIC DNA]</scope>
    <source>
        <strain evidence="15">AATW-2023a</strain>
        <tissue evidence="15">Whole specimen</tissue>
    </source>
</reference>
<evidence type="ECO:0000256" key="6">
    <source>
        <dbReference type="ARBA" id="ARBA00022679"/>
    </source>
</evidence>
<feature type="domain" description="tRNA-specific 2-thiouridylase MnmA-like C-terminal" evidence="13">
    <location>
        <begin position="286"/>
        <end position="365"/>
    </location>
</feature>
<dbReference type="Gene3D" id="2.30.30.280">
    <property type="entry name" value="Adenine nucleotide alpha hydrolases-like domains"/>
    <property type="match status" value="1"/>
</dbReference>
<proteinExistence type="inferred from homology"/>
<dbReference type="GO" id="GO:0005524">
    <property type="term" value="F:ATP binding"/>
    <property type="evidence" value="ECO:0007669"/>
    <property type="project" value="UniProtKB-KW"/>
</dbReference>
<keyword evidence="5" id="KW-0820">tRNA-binding</keyword>
<accession>A0AAN8JIJ1</accession>
<evidence type="ECO:0000256" key="3">
    <source>
        <dbReference type="ARBA" id="ARBA00006191"/>
    </source>
</evidence>
<dbReference type="FunFam" id="2.30.30.280:FF:000001">
    <property type="entry name" value="tRNA-specific 2-thiouridylase MnmA"/>
    <property type="match status" value="1"/>
</dbReference>
<organism evidence="15 16">
    <name type="scientific">Patella caerulea</name>
    <name type="common">Rayed Mediterranean limpet</name>
    <dbReference type="NCBI Taxonomy" id="87958"/>
    <lineage>
        <taxon>Eukaryota</taxon>
        <taxon>Metazoa</taxon>
        <taxon>Spiralia</taxon>
        <taxon>Lophotrochozoa</taxon>
        <taxon>Mollusca</taxon>
        <taxon>Gastropoda</taxon>
        <taxon>Patellogastropoda</taxon>
        <taxon>Patelloidea</taxon>
        <taxon>Patellidae</taxon>
        <taxon>Patella</taxon>
    </lineage>
</organism>
<dbReference type="NCBIfam" id="TIGR00420">
    <property type="entry name" value="trmU"/>
    <property type="match status" value="1"/>
</dbReference>
<evidence type="ECO:0000256" key="10">
    <source>
        <dbReference type="ARBA" id="ARBA00022884"/>
    </source>
</evidence>
<evidence type="ECO:0000256" key="11">
    <source>
        <dbReference type="ARBA" id="ARBA00023157"/>
    </source>
</evidence>
<dbReference type="Gene3D" id="2.40.30.10">
    <property type="entry name" value="Translation factors"/>
    <property type="match status" value="1"/>
</dbReference>
<protein>
    <recommendedName>
        <fullName evidence="4">tRNA-5-taurinomethyluridine 2-sulfurtransferase</fullName>
        <ecNumber evidence="4">2.8.1.14</ecNumber>
    </recommendedName>
</protein>
<evidence type="ECO:0000256" key="5">
    <source>
        <dbReference type="ARBA" id="ARBA00022555"/>
    </source>
</evidence>
<dbReference type="NCBIfam" id="NF001138">
    <property type="entry name" value="PRK00143.1"/>
    <property type="match status" value="1"/>
</dbReference>
<evidence type="ECO:0000256" key="9">
    <source>
        <dbReference type="ARBA" id="ARBA00022840"/>
    </source>
</evidence>
<dbReference type="SUPFAM" id="SSF52402">
    <property type="entry name" value="Adenine nucleotide alpha hydrolases-like"/>
    <property type="match status" value="1"/>
</dbReference>
<comment type="function">
    <text evidence="1">Catalyzes the 2-thiolation of uridine at the wobble position (U34) of mitochondrial tRNA(Lys), tRNA(Glu) and tRNA(Gln). Required for the formation of 5-taurinomethyl-2-thiouridine (tm5s2U) of mitochondrial tRNA(Lys), tRNA(Glu), and tRNA(Gln) at the wobble position. ATP is required to activate the C2 atom of the wobble base.</text>
</comment>
<dbReference type="InterPro" id="IPR046885">
    <property type="entry name" value="MnmA-like_C"/>
</dbReference>
<keyword evidence="9" id="KW-0067">ATP-binding</keyword>
<name>A0AAN8JIJ1_PATCE</name>
<dbReference type="Proteomes" id="UP001347796">
    <property type="component" value="Unassembled WGS sequence"/>
</dbReference>
<gene>
    <name evidence="15" type="ORF">SNE40_015089</name>
</gene>
<comment type="subcellular location">
    <subcellularLocation>
        <location evidence="2">Mitochondrion</location>
    </subcellularLocation>
</comment>
<dbReference type="HAMAP" id="MF_00144">
    <property type="entry name" value="tRNA_thiouridyl_MnmA"/>
    <property type="match status" value="1"/>
</dbReference>
<keyword evidence="7" id="KW-0819">tRNA processing</keyword>
<keyword evidence="10" id="KW-0694">RNA-binding</keyword>
<evidence type="ECO:0000256" key="12">
    <source>
        <dbReference type="ARBA" id="ARBA00049564"/>
    </source>
</evidence>
<dbReference type="CDD" id="cd01998">
    <property type="entry name" value="MnmA_TRMU-like"/>
    <property type="match status" value="1"/>
</dbReference>
<dbReference type="InterPro" id="IPR046884">
    <property type="entry name" value="MnmA-like_central"/>
</dbReference>
<dbReference type="PANTHER" id="PTHR11933">
    <property type="entry name" value="TRNA 5-METHYLAMINOMETHYL-2-THIOURIDYLATE -METHYLTRANSFERASE"/>
    <property type="match status" value="1"/>
</dbReference>
<evidence type="ECO:0000313" key="16">
    <source>
        <dbReference type="Proteomes" id="UP001347796"/>
    </source>
</evidence>
<keyword evidence="6" id="KW-0808">Transferase</keyword>
<dbReference type="FunFam" id="3.40.50.620:FF:000104">
    <property type="entry name" value="Mitochondrial tRNA-specific 2-thiouridylase 1"/>
    <property type="match status" value="1"/>
</dbReference>
<dbReference type="GO" id="GO:0002143">
    <property type="term" value="P:tRNA wobble position uridine thiolation"/>
    <property type="evidence" value="ECO:0007669"/>
    <property type="project" value="TreeGrafter"/>
</dbReference>
<keyword evidence="11" id="KW-1015">Disulfide bond</keyword>
<evidence type="ECO:0000256" key="7">
    <source>
        <dbReference type="ARBA" id="ARBA00022694"/>
    </source>
</evidence>
<dbReference type="InterPro" id="IPR004506">
    <property type="entry name" value="MnmA-like"/>
</dbReference>
<evidence type="ECO:0000259" key="13">
    <source>
        <dbReference type="Pfam" id="PF20258"/>
    </source>
</evidence>
<evidence type="ECO:0000256" key="1">
    <source>
        <dbReference type="ARBA" id="ARBA00003986"/>
    </source>
</evidence>
<dbReference type="GO" id="GO:0061708">
    <property type="term" value="F:tRNA-5-taurinomethyluridine 2-sulfurtransferase"/>
    <property type="evidence" value="ECO:0007669"/>
    <property type="project" value="UniProtKB-EC"/>
</dbReference>
<comment type="caution">
    <text evidence="15">The sequence shown here is derived from an EMBL/GenBank/DDBJ whole genome shotgun (WGS) entry which is preliminary data.</text>
</comment>
<evidence type="ECO:0000256" key="4">
    <source>
        <dbReference type="ARBA" id="ARBA00011953"/>
    </source>
</evidence>
<dbReference type="Pfam" id="PF03054">
    <property type="entry name" value="tRNA_Me_trans"/>
    <property type="match status" value="1"/>
</dbReference>
<comment type="catalytic activity">
    <reaction evidence="12">
        <text>5-taurinomethyluridine(34) in tRNA + S-sulfanyl-L-cysteinyl-[protein] + AH2 + ATP = 5-taurinomethyl-2-thiouridine(34) in tRNA + L-cysteinyl-[protein] + A + AMP + diphosphate + H(+)</text>
        <dbReference type="Rhea" id="RHEA:47040"/>
        <dbReference type="Rhea" id="RHEA-COMP:10131"/>
        <dbReference type="Rhea" id="RHEA-COMP:11726"/>
        <dbReference type="Rhea" id="RHEA-COMP:11732"/>
        <dbReference type="Rhea" id="RHEA-COMP:11733"/>
        <dbReference type="ChEBI" id="CHEBI:13193"/>
        <dbReference type="ChEBI" id="CHEBI:15378"/>
        <dbReference type="ChEBI" id="CHEBI:17499"/>
        <dbReference type="ChEBI" id="CHEBI:29950"/>
        <dbReference type="ChEBI" id="CHEBI:30616"/>
        <dbReference type="ChEBI" id="CHEBI:33019"/>
        <dbReference type="ChEBI" id="CHEBI:61963"/>
        <dbReference type="ChEBI" id="CHEBI:87171"/>
        <dbReference type="ChEBI" id="CHEBI:87172"/>
        <dbReference type="ChEBI" id="CHEBI:456215"/>
        <dbReference type="EC" id="2.8.1.14"/>
    </reaction>
</comment>
<sequence length="388" mass="44348">MIRKVVCGMSGGVDSAVTALILKKRGYEVTGLFMRNWDSVNEKGECQADLDLEDANYICRHLDIPLHEVNFIKQYWNDVFSELLKDYQRGLTPNPDIMCNKHIKFNLFQKYALEKLNGDAIATGHYARTDVGYDLDTVDEKKGVKLLTAADSVKDQTFFLCQISQNGLQKTIFPIGDLSKHYVRKIAVEAGLDKIAKKKESMGMCFIGSRNFHHFIEEYIEPKEGVFRDLETGKEVGKHKGVHYWTRGQRASLGGCTQPYFITDINSLTNDIFVAHGTNHPALFCQTFFTEEPHWIRHPPRLLYQDQMFDAYFRFQHIHPLVKCTATLTGGNGLIVSLERPMRAICPGQYAVFYNQDECLGSAKIIRPGPSLYTLNYKEHVDNPKEFR</sequence>
<keyword evidence="8" id="KW-0547">Nucleotide-binding</keyword>
<dbReference type="Pfam" id="PF20259">
    <property type="entry name" value="tRNA_Me_trans_M"/>
    <property type="match status" value="1"/>
</dbReference>
<dbReference type="GO" id="GO:0005739">
    <property type="term" value="C:mitochondrion"/>
    <property type="evidence" value="ECO:0007669"/>
    <property type="project" value="UniProtKB-SubCell"/>
</dbReference>
<dbReference type="EC" id="2.8.1.14" evidence="4"/>
<dbReference type="InterPro" id="IPR023382">
    <property type="entry name" value="MnmA-like_central_sf"/>
</dbReference>
<evidence type="ECO:0000256" key="2">
    <source>
        <dbReference type="ARBA" id="ARBA00004173"/>
    </source>
</evidence>
<dbReference type="EMBL" id="JAZGQO010000010">
    <property type="protein sequence ID" value="KAK6176874.1"/>
    <property type="molecule type" value="Genomic_DNA"/>
</dbReference>
<dbReference type="Gene3D" id="3.40.50.620">
    <property type="entry name" value="HUPs"/>
    <property type="match status" value="1"/>
</dbReference>
<dbReference type="Pfam" id="PF20258">
    <property type="entry name" value="tRNA_Me_trans_C"/>
    <property type="match status" value="1"/>
</dbReference>
<evidence type="ECO:0000259" key="14">
    <source>
        <dbReference type="Pfam" id="PF20259"/>
    </source>
</evidence>